<feature type="DNA-binding region" description="H-T-H motif" evidence="2">
    <location>
        <begin position="38"/>
        <end position="57"/>
    </location>
</feature>
<dbReference type="InterPro" id="IPR001647">
    <property type="entry name" value="HTH_TetR"/>
</dbReference>
<dbReference type="InterPro" id="IPR009057">
    <property type="entry name" value="Homeodomain-like_sf"/>
</dbReference>
<sequence>MRACLPMSPKQHRGEVTSDLLLDAALRVYADAGEQGLTVSAVTRASGVSLGSLYHHFGSIDGLVNALLTRWLGRLLGELADAVGNSHDARTGVRALVRAYLGFVQAHPDVSRLLHSSRADQVGMEQGRELRDVQEARMPPLTSWVLRHVERGEIAPLSPALLESLLLGPVVGVSRRWLTLGDVDLDEAARILPERIWRSISADGA</sequence>
<dbReference type="PANTHER" id="PTHR30055">
    <property type="entry name" value="HTH-TYPE TRANSCRIPTIONAL REGULATOR RUTR"/>
    <property type="match status" value="1"/>
</dbReference>
<dbReference type="PRINTS" id="PR00455">
    <property type="entry name" value="HTHTETR"/>
</dbReference>
<proteinExistence type="predicted"/>
<evidence type="ECO:0000256" key="2">
    <source>
        <dbReference type="PROSITE-ProRule" id="PRU00335"/>
    </source>
</evidence>
<dbReference type="SUPFAM" id="SSF48498">
    <property type="entry name" value="Tetracyclin repressor-like, C-terminal domain"/>
    <property type="match status" value="1"/>
</dbReference>
<dbReference type="Gene3D" id="1.10.357.10">
    <property type="entry name" value="Tetracycline Repressor, domain 2"/>
    <property type="match status" value="1"/>
</dbReference>
<reference evidence="4 5" key="1">
    <citation type="journal article" date="2019" name="Int. J. Syst. Evol. Microbiol.">
        <title>The Global Catalogue of Microorganisms (GCM) 10K type strain sequencing project: providing services to taxonomists for standard genome sequencing and annotation.</title>
        <authorList>
            <consortium name="The Broad Institute Genomics Platform"/>
            <consortium name="The Broad Institute Genome Sequencing Center for Infectious Disease"/>
            <person name="Wu L."/>
            <person name="Ma J."/>
        </authorList>
    </citation>
    <scope>NUCLEOTIDE SEQUENCE [LARGE SCALE GENOMIC DNA]</scope>
    <source>
        <strain evidence="4 5">JCM 4531</strain>
    </source>
</reference>
<dbReference type="Proteomes" id="UP001499989">
    <property type="component" value="Unassembled WGS sequence"/>
</dbReference>
<dbReference type="SUPFAM" id="SSF46689">
    <property type="entry name" value="Homeodomain-like"/>
    <property type="match status" value="1"/>
</dbReference>
<dbReference type="EMBL" id="BAAASK010000013">
    <property type="protein sequence ID" value="GAA2689315.1"/>
    <property type="molecule type" value="Genomic_DNA"/>
</dbReference>
<protein>
    <submittedName>
        <fullName evidence="4">TetR/AcrR family transcriptional regulator</fullName>
    </submittedName>
</protein>
<dbReference type="InterPro" id="IPR050109">
    <property type="entry name" value="HTH-type_TetR-like_transc_reg"/>
</dbReference>
<organism evidence="4 5">
    <name type="scientific">Streptomyces violaceolatus</name>
    <dbReference type="NCBI Taxonomy" id="67378"/>
    <lineage>
        <taxon>Bacteria</taxon>
        <taxon>Bacillati</taxon>
        <taxon>Actinomycetota</taxon>
        <taxon>Actinomycetes</taxon>
        <taxon>Kitasatosporales</taxon>
        <taxon>Streptomycetaceae</taxon>
        <taxon>Streptomyces</taxon>
        <taxon>Streptomyces violaceoruber group</taxon>
    </lineage>
</organism>
<dbReference type="InterPro" id="IPR036271">
    <property type="entry name" value="Tet_transcr_reg_TetR-rel_C_sf"/>
</dbReference>
<evidence type="ECO:0000313" key="4">
    <source>
        <dbReference type="EMBL" id="GAA2689315.1"/>
    </source>
</evidence>
<evidence type="ECO:0000256" key="1">
    <source>
        <dbReference type="ARBA" id="ARBA00023125"/>
    </source>
</evidence>
<dbReference type="Pfam" id="PF00440">
    <property type="entry name" value="TetR_N"/>
    <property type="match status" value="1"/>
</dbReference>
<gene>
    <name evidence="4" type="ORF">GCM10010310_44940</name>
</gene>
<evidence type="ECO:0000313" key="5">
    <source>
        <dbReference type="Proteomes" id="UP001499989"/>
    </source>
</evidence>
<name>A0ABN3SZP2_9ACTN</name>
<keyword evidence="5" id="KW-1185">Reference proteome</keyword>
<feature type="domain" description="HTH tetR-type" evidence="3">
    <location>
        <begin position="15"/>
        <end position="75"/>
    </location>
</feature>
<keyword evidence="1 2" id="KW-0238">DNA-binding</keyword>
<dbReference type="PANTHER" id="PTHR30055:SF187">
    <property type="entry name" value="TRANSCRIPTIONAL REGULATORY PROTEIN"/>
    <property type="match status" value="1"/>
</dbReference>
<accession>A0ABN3SZP2</accession>
<comment type="caution">
    <text evidence="4">The sequence shown here is derived from an EMBL/GenBank/DDBJ whole genome shotgun (WGS) entry which is preliminary data.</text>
</comment>
<dbReference type="PROSITE" id="PS50977">
    <property type="entry name" value="HTH_TETR_2"/>
    <property type="match status" value="1"/>
</dbReference>
<evidence type="ECO:0000259" key="3">
    <source>
        <dbReference type="PROSITE" id="PS50977"/>
    </source>
</evidence>